<accession>A0A4Y7PYL7</accession>
<comment type="subcellular location">
    <subcellularLocation>
        <location evidence="1">Nucleus</location>
    </subcellularLocation>
</comment>
<evidence type="ECO:0000259" key="6">
    <source>
        <dbReference type="Pfam" id="PF08620"/>
    </source>
</evidence>
<keyword evidence="3" id="KW-0804">Transcription</keyword>
<comment type="similarity">
    <text evidence="2">Belongs to the RPAP1 family.</text>
</comment>
<dbReference type="OrthoDB" id="348201at2759"/>
<feature type="compositionally biased region" description="Basic and acidic residues" evidence="5">
    <location>
        <begin position="92"/>
        <end position="120"/>
    </location>
</feature>
<dbReference type="InterPro" id="IPR013930">
    <property type="entry name" value="RPAP1_N"/>
</dbReference>
<evidence type="ECO:0000256" key="3">
    <source>
        <dbReference type="ARBA" id="ARBA00023163"/>
    </source>
</evidence>
<feature type="region of interest" description="Disordered" evidence="5">
    <location>
        <begin position="168"/>
        <end position="195"/>
    </location>
</feature>
<feature type="region of interest" description="Disordered" evidence="5">
    <location>
        <begin position="1"/>
        <end position="120"/>
    </location>
</feature>
<feature type="domain" description="RPAP1/MINIYO-like TPR repeats" evidence="8">
    <location>
        <begin position="1002"/>
        <end position="1199"/>
    </location>
</feature>
<evidence type="ECO:0000259" key="8">
    <source>
        <dbReference type="Pfam" id="PF25766"/>
    </source>
</evidence>
<evidence type="ECO:0000256" key="5">
    <source>
        <dbReference type="SAM" id="MobiDB-lite"/>
    </source>
</evidence>
<evidence type="ECO:0000256" key="2">
    <source>
        <dbReference type="ARBA" id="ARBA00009953"/>
    </source>
</evidence>
<feature type="region of interest" description="Disordered" evidence="5">
    <location>
        <begin position="451"/>
        <end position="475"/>
    </location>
</feature>
<evidence type="ECO:0000313" key="10">
    <source>
        <dbReference type="Proteomes" id="UP000294933"/>
    </source>
</evidence>
<keyword evidence="10" id="KW-1185">Reference proteome</keyword>
<feature type="compositionally biased region" description="Basic and acidic residues" evidence="5">
    <location>
        <begin position="47"/>
        <end position="61"/>
    </location>
</feature>
<keyword evidence="4" id="KW-0539">Nucleus</keyword>
<gene>
    <name evidence="9" type="ORF">BD410DRAFT_900034</name>
</gene>
<evidence type="ECO:0008006" key="11">
    <source>
        <dbReference type="Google" id="ProtNLM"/>
    </source>
</evidence>
<feature type="compositionally biased region" description="Polar residues" evidence="5">
    <location>
        <begin position="23"/>
        <end position="35"/>
    </location>
</feature>
<dbReference type="Pfam" id="PF08621">
    <property type="entry name" value="RPAP1_N"/>
    <property type="match status" value="1"/>
</dbReference>
<dbReference type="PANTHER" id="PTHR21483">
    <property type="entry name" value="RNA POLYMERASE II-ASSOCIATED PROTEIN 1"/>
    <property type="match status" value="1"/>
</dbReference>
<evidence type="ECO:0000313" key="9">
    <source>
        <dbReference type="EMBL" id="TDL19699.1"/>
    </source>
</evidence>
<dbReference type="PANTHER" id="PTHR21483:SF18">
    <property type="entry name" value="RNA POLYMERASE II-ASSOCIATED PROTEIN 1"/>
    <property type="match status" value="1"/>
</dbReference>
<dbReference type="Pfam" id="PF25766">
    <property type="entry name" value="TPR_RPAP1"/>
    <property type="match status" value="1"/>
</dbReference>
<dbReference type="Proteomes" id="UP000294933">
    <property type="component" value="Unassembled WGS sequence"/>
</dbReference>
<dbReference type="VEuPathDB" id="FungiDB:BD410DRAFT_900034"/>
<dbReference type="Pfam" id="PF08620">
    <property type="entry name" value="RPAP1_C"/>
    <property type="match status" value="1"/>
</dbReference>
<feature type="region of interest" description="Disordered" evidence="5">
    <location>
        <begin position="247"/>
        <end position="301"/>
    </location>
</feature>
<sequence length="1301" mass="143948">MSSPLVGNVLERNISPRPPTRFVNASQESQNTGFPSVQHRSKSAFARAREARRKPTFESQRDVPIVQPVAGPSSARISRDSPGFSIDSSRPGVEDVSEKWRDQMSEENVRRVESMTDAERQEERTEILEKFGPNIGDVLRKAREARERNSKRLHLASDVKHPIPTRALHEPQSPHSPTPRGILVVTPPTSRASTPGRRIRFAEVTPDDVHVFQSEPPTPKRVLGLLLPPGPDDDGTPVVKIPGMVKIPQNDNAEGAPPPPDTAPSAAVPADMETPRPDVVEEGTPEDIRRRFFPNAPEHDPTLEWIQQRNANPEPDDTTSPRFDLSGRVITIDQQTALPTHLGLHHHSSSAAGYTLDDLLLLSRSTVPAQRATMIGVLSKIVRRVAKGSAPELRGREEEVRKRALAAGLEAFEQRGSLGVQAIELTWVCLVFWDERFADIEGVELCAPKPEASPAAANTSMDTSDSEVVSGQTTLSTDPIDTLPLSYLLPQIAAHINQASVPRESLSQLLDILYRLTRHSNDIATQVVQGPNMVASIVMTFIATPIPPTESTPLPTPFAIRLLRVMAMSSRENARALAGASDALLRFVTSLPSSSPFPLPLATALLTATLELYSTLASYGLYSQTATTAAPYFTALGSYITSPQCSSGELTHAWLRLMESWMVCATDPHQTTPPHDILWSQVLGWGWYDDLMALWQKMVTTPEEWDVAVWSSLWRALSAWLEGCKVNSIKNGQDERRAVIERLRESLSSGVEKAILTSAVDGVRSVLSVHVSHGASANGCSLSLRHGELSDSAEYSQSFLRLTLACSYQGNAQPEIAPWVEILLPVVTDAWKAVVYHRMWTAPFDPLQITYLRPLTSFVAKFARMHSPPSGTETDEDTGTALIALQRLVAGDEEAALIIIDDTVKRIARHGVTDEPPTPLENFDVLSPFLSYAVRPNRDVYLGPWSPSPASIRRATTQTLPPTWTRPWNGISGLPLPRDWPVAALDHLLRSGSSAVFQDMPNSWDASETDVVRASLTLASRVRDVLVKTGQISFSMSREQTILACMKVFMLEHGQQQNDSAEEVFRDNVVGKLMEGLLEPFAFSSRSHKFVKENIEDAAKAFLGPSTPFFQFYTDFVGLYDAISFSHRLFALLLLPPTSMDYPIDYRKHLWGDYGHLLRALHMPIEQILTDDVGSYLWPVERDPDMLGSYLRALVKWPLDGFVRLVAIHHVACNIWPDLRTGDDVSPDRAKMLLRAVVEQGKEDAVKDVLRYRQRAGGEVALPPICFQGAGEWKQSRLGCVLEWGGESLKDRLEKIFLDAK</sequence>
<feature type="domain" description="RPAP1 C-terminal" evidence="6">
    <location>
        <begin position="322"/>
        <end position="385"/>
    </location>
</feature>
<feature type="compositionally biased region" description="Polar residues" evidence="5">
    <location>
        <begin position="456"/>
        <end position="475"/>
    </location>
</feature>
<dbReference type="GO" id="GO:0006366">
    <property type="term" value="P:transcription by RNA polymerase II"/>
    <property type="evidence" value="ECO:0007669"/>
    <property type="project" value="InterPro"/>
</dbReference>
<dbReference type="InterPro" id="IPR013929">
    <property type="entry name" value="RPAP1_C"/>
</dbReference>
<dbReference type="EMBL" id="ML170194">
    <property type="protein sequence ID" value="TDL19699.1"/>
    <property type="molecule type" value="Genomic_DNA"/>
</dbReference>
<name>A0A4Y7PYL7_9AGAM</name>
<feature type="domain" description="RPAP1 N-terminal" evidence="7">
    <location>
        <begin position="105"/>
        <end position="147"/>
    </location>
</feature>
<dbReference type="InterPro" id="IPR039913">
    <property type="entry name" value="RPAP1/Rba50"/>
</dbReference>
<protein>
    <recommendedName>
        <fullName evidence="11">RNA polymerase II-associated protein 1 C-terminal domain-containing protein</fullName>
    </recommendedName>
</protein>
<reference evidence="9 10" key="1">
    <citation type="submission" date="2018-06" db="EMBL/GenBank/DDBJ databases">
        <title>A transcriptomic atlas of mushroom development highlights an independent origin of complex multicellularity.</title>
        <authorList>
            <consortium name="DOE Joint Genome Institute"/>
            <person name="Krizsan K."/>
            <person name="Almasi E."/>
            <person name="Merenyi Z."/>
            <person name="Sahu N."/>
            <person name="Viragh M."/>
            <person name="Koszo T."/>
            <person name="Mondo S."/>
            <person name="Kiss B."/>
            <person name="Balint B."/>
            <person name="Kues U."/>
            <person name="Barry K."/>
            <person name="Hegedus J.C."/>
            <person name="Henrissat B."/>
            <person name="Johnson J."/>
            <person name="Lipzen A."/>
            <person name="Ohm R."/>
            <person name="Nagy I."/>
            <person name="Pangilinan J."/>
            <person name="Yan J."/>
            <person name="Xiong Y."/>
            <person name="Grigoriev I.V."/>
            <person name="Hibbett D.S."/>
            <person name="Nagy L.G."/>
        </authorList>
    </citation>
    <scope>NUCLEOTIDE SEQUENCE [LARGE SCALE GENOMIC DNA]</scope>
    <source>
        <strain evidence="9 10">SZMC22713</strain>
    </source>
</reference>
<evidence type="ECO:0000259" key="7">
    <source>
        <dbReference type="Pfam" id="PF08621"/>
    </source>
</evidence>
<proteinExistence type="inferred from homology"/>
<organism evidence="9 10">
    <name type="scientific">Rickenella mellea</name>
    <dbReference type="NCBI Taxonomy" id="50990"/>
    <lineage>
        <taxon>Eukaryota</taxon>
        <taxon>Fungi</taxon>
        <taxon>Dikarya</taxon>
        <taxon>Basidiomycota</taxon>
        <taxon>Agaricomycotina</taxon>
        <taxon>Agaricomycetes</taxon>
        <taxon>Hymenochaetales</taxon>
        <taxon>Rickenellaceae</taxon>
        <taxon>Rickenella</taxon>
    </lineage>
</organism>
<dbReference type="STRING" id="50990.A0A4Y7PYL7"/>
<evidence type="ECO:0000256" key="1">
    <source>
        <dbReference type="ARBA" id="ARBA00004123"/>
    </source>
</evidence>
<dbReference type="InterPro" id="IPR057989">
    <property type="entry name" value="TPR_RPAP1/MINIYO-like"/>
</dbReference>
<evidence type="ECO:0000256" key="4">
    <source>
        <dbReference type="ARBA" id="ARBA00023242"/>
    </source>
</evidence>